<reference evidence="2" key="2">
    <citation type="submission" date="2020-09" db="EMBL/GenBank/DDBJ databases">
        <authorList>
            <person name="Sun Q."/>
            <person name="Zhou Y."/>
        </authorList>
    </citation>
    <scope>NUCLEOTIDE SEQUENCE</scope>
    <source>
        <strain evidence="2">CGMCC 1.15290</strain>
    </source>
</reference>
<dbReference type="RefSeq" id="WP_188956548.1">
    <property type="nucleotide sequence ID" value="NZ_BMIB01000004.1"/>
</dbReference>
<dbReference type="InterPro" id="IPR032272">
    <property type="entry name" value="DUF4834"/>
</dbReference>
<dbReference type="Proteomes" id="UP000627292">
    <property type="component" value="Unassembled WGS sequence"/>
</dbReference>
<name>A0A917MY17_9BACT</name>
<keyword evidence="3" id="KW-1185">Reference proteome</keyword>
<reference evidence="2" key="1">
    <citation type="journal article" date="2014" name="Int. J. Syst. Evol. Microbiol.">
        <title>Complete genome sequence of Corynebacterium casei LMG S-19264T (=DSM 44701T), isolated from a smear-ripened cheese.</title>
        <authorList>
            <consortium name="US DOE Joint Genome Institute (JGI-PGF)"/>
            <person name="Walter F."/>
            <person name="Albersmeier A."/>
            <person name="Kalinowski J."/>
            <person name="Ruckert C."/>
        </authorList>
    </citation>
    <scope>NUCLEOTIDE SEQUENCE</scope>
    <source>
        <strain evidence="2">CGMCC 1.15290</strain>
    </source>
</reference>
<accession>A0A917MY17</accession>
<evidence type="ECO:0000313" key="2">
    <source>
        <dbReference type="EMBL" id="GGH77826.1"/>
    </source>
</evidence>
<feature type="compositionally biased region" description="Low complexity" evidence="1">
    <location>
        <begin position="32"/>
        <end position="55"/>
    </location>
</feature>
<dbReference type="AlphaFoldDB" id="A0A917MY17"/>
<proteinExistence type="predicted"/>
<dbReference type="Pfam" id="PF16118">
    <property type="entry name" value="DUF4834"/>
    <property type="match status" value="1"/>
</dbReference>
<comment type="caution">
    <text evidence="2">The sequence shown here is derived from an EMBL/GenBank/DDBJ whole genome shotgun (WGS) entry which is preliminary data.</text>
</comment>
<sequence length="81" mass="9549">MRYVFIAAALYILYKLVFDLIIPVSRATSQVRSQMRQMQEAQQQQFQQQQQAQAHTADRQRSEPTAPKPSKDDYLDFEEIK</sequence>
<feature type="region of interest" description="Disordered" evidence="1">
    <location>
        <begin position="32"/>
        <end position="81"/>
    </location>
</feature>
<gene>
    <name evidence="2" type="ORF">GCM10011379_44760</name>
</gene>
<dbReference type="EMBL" id="BMIB01000004">
    <property type="protein sequence ID" value="GGH77826.1"/>
    <property type="molecule type" value="Genomic_DNA"/>
</dbReference>
<evidence type="ECO:0000313" key="3">
    <source>
        <dbReference type="Proteomes" id="UP000627292"/>
    </source>
</evidence>
<protein>
    <recommendedName>
        <fullName evidence="4">DUF4834 family protein</fullName>
    </recommendedName>
</protein>
<organism evidence="2 3">
    <name type="scientific">Filimonas zeae</name>
    <dbReference type="NCBI Taxonomy" id="1737353"/>
    <lineage>
        <taxon>Bacteria</taxon>
        <taxon>Pseudomonadati</taxon>
        <taxon>Bacteroidota</taxon>
        <taxon>Chitinophagia</taxon>
        <taxon>Chitinophagales</taxon>
        <taxon>Chitinophagaceae</taxon>
        <taxon>Filimonas</taxon>
    </lineage>
</organism>
<evidence type="ECO:0008006" key="4">
    <source>
        <dbReference type="Google" id="ProtNLM"/>
    </source>
</evidence>
<feature type="compositionally biased region" description="Basic and acidic residues" evidence="1">
    <location>
        <begin position="69"/>
        <end position="81"/>
    </location>
</feature>
<evidence type="ECO:0000256" key="1">
    <source>
        <dbReference type="SAM" id="MobiDB-lite"/>
    </source>
</evidence>